<dbReference type="Pfam" id="PF00072">
    <property type="entry name" value="Response_reg"/>
    <property type="match status" value="1"/>
</dbReference>
<comment type="caution">
    <text evidence="5">The sequence shown here is derived from an EMBL/GenBank/DDBJ whole genome shotgun (WGS) entry which is preliminary data.</text>
</comment>
<evidence type="ECO:0000256" key="1">
    <source>
        <dbReference type="ARBA" id="ARBA00022553"/>
    </source>
</evidence>
<gene>
    <name evidence="4" type="ORF">NDI38_27025</name>
    <name evidence="5" type="ORF">NDI38_30710</name>
</gene>
<evidence type="ECO:0000313" key="5">
    <source>
        <dbReference type="EMBL" id="MEP1062750.1"/>
    </source>
</evidence>
<proteinExistence type="predicted"/>
<dbReference type="RefSeq" id="WP_190448879.1">
    <property type="nucleotide sequence ID" value="NZ_JAMPLM010000050.1"/>
</dbReference>
<dbReference type="PROSITE" id="PS50110">
    <property type="entry name" value="RESPONSE_REGULATORY"/>
    <property type="match status" value="1"/>
</dbReference>
<dbReference type="InterPro" id="IPR001789">
    <property type="entry name" value="Sig_transdc_resp-reg_receiver"/>
</dbReference>
<name>A0ABV0KU35_9CYAN</name>
<keyword evidence="1 2" id="KW-0597">Phosphoprotein</keyword>
<dbReference type="CDD" id="cd19920">
    <property type="entry name" value="REC_PA4781-like"/>
    <property type="match status" value="1"/>
</dbReference>
<feature type="non-terminal residue" evidence="5">
    <location>
        <position position="108"/>
    </location>
</feature>
<dbReference type="PANTHER" id="PTHR44591">
    <property type="entry name" value="STRESS RESPONSE REGULATOR PROTEIN 1"/>
    <property type="match status" value="1"/>
</dbReference>
<dbReference type="InterPro" id="IPR011006">
    <property type="entry name" value="CheY-like_superfamily"/>
</dbReference>
<dbReference type="InterPro" id="IPR050595">
    <property type="entry name" value="Bact_response_regulator"/>
</dbReference>
<dbReference type="Proteomes" id="UP001476950">
    <property type="component" value="Unassembled WGS sequence"/>
</dbReference>
<evidence type="ECO:0000259" key="3">
    <source>
        <dbReference type="PROSITE" id="PS50110"/>
    </source>
</evidence>
<dbReference type="SMART" id="SM00448">
    <property type="entry name" value="REC"/>
    <property type="match status" value="1"/>
</dbReference>
<protein>
    <submittedName>
        <fullName evidence="5">Response regulator</fullName>
    </submittedName>
</protein>
<feature type="modified residue" description="4-aspartylphosphate" evidence="2">
    <location>
        <position position="55"/>
    </location>
</feature>
<accession>A0ABV0KU35</accession>
<dbReference type="EMBL" id="JAMPLM010000050">
    <property type="protein sequence ID" value="MEP1062032.1"/>
    <property type="molecule type" value="Genomic_DNA"/>
</dbReference>
<dbReference type="SUPFAM" id="SSF52172">
    <property type="entry name" value="CheY-like"/>
    <property type="match status" value="1"/>
</dbReference>
<evidence type="ECO:0000313" key="4">
    <source>
        <dbReference type="EMBL" id="MEP1062032.1"/>
    </source>
</evidence>
<sequence length="108" mass="11450">MSSAALILVVDDTPANLEVICETLGDVGYEVATAINGDRALKRIQAHPPDLVLLDVQMPGIDGFETCQRLKADPTTASIPIIFMTALSDAASKEKGFAFGAVDYITKP</sequence>
<dbReference type="Gene3D" id="3.40.50.2300">
    <property type="match status" value="1"/>
</dbReference>
<evidence type="ECO:0000313" key="6">
    <source>
        <dbReference type="Proteomes" id="UP001476950"/>
    </source>
</evidence>
<evidence type="ECO:0000256" key="2">
    <source>
        <dbReference type="PROSITE-ProRule" id="PRU00169"/>
    </source>
</evidence>
<organism evidence="5 6">
    <name type="scientific">Stenomitos frigidus AS-A4</name>
    <dbReference type="NCBI Taxonomy" id="2933935"/>
    <lineage>
        <taxon>Bacteria</taxon>
        <taxon>Bacillati</taxon>
        <taxon>Cyanobacteriota</taxon>
        <taxon>Cyanophyceae</taxon>
        <taxon>Leptolyngbyales</taxon>
        <taxon>Leptolyngbyaceae</taxon>
        <taxon>Stenomitos</taxon>
    </lineage>
</organism>
<keyword evidence="6" id="KW-1185">Reference proteome</keyword>
<dbReference type="PANTHER" id="PTHR44591:SF3">
    <property type="entry name" value="RESPONSE REGULATORY DOMAIN-CONTAINING PROTEIN"/>
    <property type="match status" value="1"/>
</dbReference>
<reference evidence="5 6" key="1">
    <citation type="submission" date="2022-04" db="EMBL/GenBank/DDBJ databases">
        <title>Positive selection, recombination, and allopatry shape intraspecific diversity of widespread and dominant cyanobacteria.</title>
        <authorList>
            <person name="Wei J."/>
            <person name="Shu W."/>
            <person name="Hu C."/>
        </authorList>
    </citation>
    <scope>NUCLEOTIDE SEQUENCE [LARGE SCALE GENOMIC DNA]</scope>
    <source>
        <strain evidence="5 6">AS-A4</strain>
    </source>
</reference>
<dbReference type="EMBL" id="JAMPLM010000087">
    <property type="protein sequence ID" value="MEP1062750.1"/>
    <property type="molecule type" value="Genomic_DNA"/>
</dbReference>
<feature type="domain" description="Response regulatory" evidence="3">
    <location>
        <begin position="6"/>
        <end position="108"/>
    </location>
</feature>